<dbReference type="EMBL" id="JBHMFI010000001">
    <property type="protein sequence ID" value="MFB9072741.1"/>
    <property type="molecule type" value="Genomic_DNA"/>
</dbReference>
<evidence type="ECO:0000313" key="2">
    <source>
        <dbReference type="EMBL" id="MFB9072741.1"/>
    </source>
</evidence>
<feature type="region of interest" description="Disordered" evidence="1">
    <location>
        <begin position="23"/>
        <end position="52"/>
    </location>
</feature>
<sequence>MVTAQKSASRSGSALSRARAAIGPLSRYAGRSSMTQKALPSGSARTTQGTSP</sequence>
<dbReference type="Proteomes" id="UP001589575">
    <property type="component" value="Unassembled WGS sequence"/>
</dbReference>
<gene>
    <name evidence="2" type="ORF">ACFFX0_16665</name>
</gene>
<reference evidence="2 3" key="1">
    <citation type="submission" date="2024-09" db="EMBL/GenBank/DDBJ databases">
        <authorList>
            <person name="Sun Q."/>
            <person name="Mori K."/>
        </authorList>
    </citation>
    <scope>NUCLEOTIDE SEQUENCE [LARGE SCALE GENOMIC DNA]</scope>
    <source>
        <strain evidence="2 3">CCM 7609</strain>
    </source>
</reference>
<name>A0ABV5G1C4_9MICC</name>
<accession>A0ABV5G1C4</accession>
<feature type="compositionally biased region" description="Polar residues" evidence="1">
    <location>
        <begin position="32"/>
        <end position="52"/>
    </location>
</feature>
<protein>
    <submittedName>
        <fullName evidence="2">Uncharacterized protein</fullName>
    </submittedName>
</protein>
<organism evidence="2 3">
    <name type="scientific">Citricoccus parietis</name>
    <dbReference type="NCBI Taxonomy" id="592307"/>
    <lineage>
        <taxon>Bacteria</taxon>
        <taxon>Bacillati</taxon>
        <taxon>Actinomycetota</taxon>
        <taxon>Actinomycetes</taxon>
        <taxon>Micrococcales</taxon>
        <taxon>Micrococcaceae</taxon>
        <taxon>Citricoccus</taxon>
    </lineage>
</organism>
<proteinExistence type="predicted"/>
<evidence type="ECO:0000256" key="1">
    <source>
        <dbReference type="SAM" id="MobiDB-lite"/>
    </source>
</evidence>
<comment type="caution">
    <text evidence="2">The sequence shown here is derived from an EMBL/GenBank/DDBJ whole genome shotgun (WGS) entry which is preliminary data.</text>
</comment>
<keyword evidence="3" id="KW-1185">Reference proteome</keyword>
<evidence type="ECO:0000313" key="3">
    <source>
        <dbReference type="Proteomes" id="UP001589575"/>
    </source>
</evidence>